<name>A0A9N8PHW8_9PEZI</name>
<accession>A0A9N8PHW8</accession>
<keyword evidence="2" id="KW-1185">Reference proteome</keyword>
<dbReference type="Proteomes" id="UP000714618">
    <property type="component" value="Unassembled WGS sequence"/>
</dbReference>
<evidence type="ECO:0000313" key="1">
    <source>
        <dbReference type="EMBL" id="CAD0095206.1"/>
    </source>
</evidence>
<protein>
    <recommendedName>
        <fullName evidence="3">F-box domain-containing protein</fullName>
    </recommendedName>
</protein>
<evidence type="ECO:0000313" key="2">
    <source>
        <dbReference type="Proteomes" id="UP000714618"/>
    </source>
</evidence>
<reference evidence="1" key="1">
    <citation type="submission" date="2020-06" db="EMBL/GenBank/DDBJ databases">
        <authorList>
            <person name="Onetto C."/>
        </authorList>
    </citation>
    <scope>NUCLEOTIDE SEQUENCE</scope>
</reference>
<dbReference type="EMBL" id="CAIJEO010000006">
    <property type="protein sequence ID" value="CAD0095206.1"/>
    <property type="molecule type" value="Genomic_DNA"/>
</dbReference>
<proteinExistence type="predicted"/>
<dbReference type="OrthoDB" id="5314997at2759"/>
<sequence length="95" mass="11139">MSLTKPTGLLDLPLEIRFMIYEQLFETSSESLDDREQRLNHPLMAVCKQLRHESQPVLMSGFRLTLSALTRRHLLDTYGFDNSDRLMFQPLVTRQ</sequence>
<evidence type="ECO:0008006" key="3">
    <source>
        <dbReference type="Google" id="ProtNLM"/>
    </source>
</evidence>
<dbReference type="AlphaFoldDB" id="A0A9N8PHW8"/>
<comment type="caution">
    <text evidence="1">The sequence shown here is derived from an EMBL/GenBank/DDBJ whole genome shotgun (WGS) entry which is preliminary data.</text>
</comment>
<organism evidence="1 2">
    <name type="scientific">Aureobasidium mustum</name>
    <dbReference type="NCBI Taxonomy" id="2773714"/>
    <lineage>
        <taxon>Eukaryota</taxon>
        <taxon>Fungi</taxon>
        <taxon>Dikarya</taxon>
        <taxon>Ascomycota</taxon>
        <taxon>Pezizomycotina</taxon>
        <taxon>Dothideomycetes</taxon>
        <taxon>Dothideomycetidae</taxon>
        <taxon>Dothideales</taxon>
        <taxon>Saccotheciaceae</taxon>
        <taxon>Aureobasidium</taxon>
    </lineage>
</organism>
<gene>
    <name evidence="1" type="ORF">AWRI4233_LOCUS5083</name>
</gene>